<protein>
    <submittedName>
        <fullName evidence="1">HK97 gp10 family phage protein</fullName>
    </submittedName>
</protein>
<keyword evidence="2" id="KW-1185">Reference proteome</keyword>
<dbReference type="RefSeq" id="WP_280758938.1">
    <property type="nucleotide sequence ID" value="NZ_JARXVC010000002.1"/>
</dbReference>
<evidence type="ECO:0000313" key="1">
    <source>
        <dbReference type="EMBL" id="MDH6279538.1"/>
    </source>
</evidence>
<dbReference type="InterPro" id="IPR010064">
    <property type="entry name" value="HK97-gp10_tail"/>
</dbReference>
<sequence length="157" mass="16974">MPSHVEIHHERMRQALSTAAGQWGNNIGRMIVNRAKARAPVDEGRLRSSISHTVTMRPGGVDVRVGSPLHYARYVHEGTGIYGPKRKKIVPVSAKALKFPTPKMIGPLPAGVKTPAKGKRGFVFAKSVKGSPPNPFLTDALKQVFGTSNVHVRPPSS</sequence>
<reference evidence="1 2" key="1">
    <citation type="submission" date="2023-04" db="EMBL/GenBank/DDBJ databases">
        <title>Forest soil microbial communities from Buena Vista Peninsula, Colon Province, Panama.</title>
        <authorList>
            <person name="Bouskill N."/>
        </authorList>
    </citation>
    <scope>NUCLEOTIDE SEQUENCE [LARGE SCALE GENOMIC DNA]</scope>
    <source>
        <strain evidence="1 2">CFH S0262</strain>
    </source>
</reference>
<dbReference type="NCBIfam" id="TIGR01725">
    <property type="entry name" value="phge_HK97_gp10"/>
    <property type="match status" value="1"/>
</dbReference>
<name>A0ABT6M5E7_9NOCA</name>
<accession>A0ABT6M5E7</accession>
<evidence type="ECO:0000313" key="2">
    <source>
        <dbReference type="Proteomes" id="UP001160334"/>
    </source>
</evidence>
<comment type="caution">
    <text evidence="1">The sequence shown here is derived from an EMBL/GenBank/DDBJ whole genome shotgun (WGS) entry which is preliminary data.</text>
</comment>
<organism evidence="1 2">
    <name type="scientific">Prescottella agglutinans</name>
    <dbReference type="NCBI Taxonomy" id="1644129"/>
    <lineage>
        <taxon>Bacteria</taxon>
        <taxon>Bacillati</taxon>
        <taxon>Actinomycetota</taxon>
        <taxon>Actinomycetes</taxon>
        <taxon>Mycobacteriales</taxon>
        <taxon>Nocardiaceae</taxon>
        <taxon>Prescottella</taxon>
    </lineage>
</organism>
<dbReference type="Proteomes" id="UP001160334">
    <property type="component" value="Unassembled WGS sequence"/>
</dbReference>
<dbReference type="EMBL" id="JARXVC010000002">
    <property type="protein sequence ID" value="MDH6279538.1"/>
    <property type="molecule type" value="Genomic_DNA"/>
</dbReference>
<proteinExistence type="predicted"/>
<dbReference type="Pfam" id="PF04883">
    <property type="entry name" value="HK97-gp10_like"/>
    <property type="match status" value="1"/>
</dbReference>
<gene>
    <name evidence="1" type="ORF">M2280_000747</name>
</gene>